<dbReference type="EMBL" id="FOQU01000004">
    <property type="protein sequence ID" value="SFI82261.1"/>
    <property type="molecule type" value="Genomic_DNA"/>
</dbReference>
<evidence type="ECO:0000313" key="3">
    <source>
        <dbReference type="Proteomes" id="UP000199548"/>
    </source>
</evidence>
<reference evidence="2 3" key="1">
    <citation type="submission" date="2016-10" db="EMBL/GenBank/DDBJ databases">
        <authorList>
            <person name="de Groot N.N."/>
        </authorList>
    </citation>
    <scope>NUCLEOTIDE SEQUENCE [LARGE SCALE GENOMIC DNA]</scope>
    <source>
        <strain evidence="2 3">LMG 23650</strain>
    </source>
</reference>
<gene>
    <name evidence="2" type="ORF">SAMN05192543_104344</name>
</gene>
<proteinExistence type="predicted"/>
<dbReference type="PANTHER" id="PTHR43147">
    <property type="entry name" value="PROTEIN TAS"/>
    <property type="match status" value="1"/>
</dbReference>
<keyword evidence="3" id="KW-1185">Reference proteome</keyword>
<organism evidence="2 3">
    <name type="scientific">Paraburkholderia megapolitana</name>
    <dbReference type="NCBI Taxonomy" id="420953"/>
    <lineage>
        <taxon>Bacteria</taxon>
        <taxon>Pseudomonadati</taxon>
        <taxon>Pseudomonadota</taxon>
        <taxon>Betaproteobacteria</taxon>
        <taxon>Burkholderiales</taxon>
        <taxon>Burkholderiaceae</taxon>
        <taxon>Paraburkholderia</taxon>
    </lineage>
</organism>
<accession>A0A1I3LC33</accession>
<evidence type="ECO:0000313" key="2">
    <source>
        <dbReference type="EMBL" id="SFI82261.1"/>
    </source>
</evidence>
<feature type="domain" description="NADP-dependent oxidoreductase" evidence="1">
    <location>
        <begin position="18"/>
        <end position="317"/>
    </location>
</feature>
<sequence>MTQMERVELAPGYSVSRIFKGGWQLAGDHGSVDRAAAIADMGAYYDAGITAFDCADIYTGVEEMIGEFRDDYRNRRGADSLAQLKIHTKFVPDLSSLKTIGRALVEQTIDRSLSRLRVERLDLVQFHWWDYSVPRYLEVAHWLRELQQAGKIDRVSGTNFDTQRTRELVESGVELTSMQVQYSLLDRRPAQQLSAYAREHGIHLFCYGTVAGGFLSGRWLGATEPGRDIPNRSLIKYKLIIDDFGGWDIFQALLQTLDKIASRHGVSIATIATRWVLDQEQVAGAIVGVRRGDHLPEHLKVMAVELDAQDRAAIAQVLAQSSTIDGDVYGVERDIHGRHGAIMKYELNATA</sequence>
<dbReference type="InterPro" id="IPR023210">
    <property type="entry name" value="NADP_OxRdtase_dom"/>
</dbReference>
<dbReference type="CDD" id="cd19101">
    <property type="entry name" value="AKR_unchar"/>
    <property type="match status" value="1"/>
</dbReference>
<dbReference type="InterPro" id="IPR036812">
    <property type="entry name" value="NAD(P)_OxRdtase_dom_sf"/>
</dbReference>
<dbReference type="SUPFAM" id="SSF51430">
    <property type="entry name" value="NAD(P)-linked oxidoreductase"/>
    <property type="match status" value="1"/>
</dbReference>
<protein>
    <submittedName>
        <fullName evidence="2">Predicted oxidoreductase</fullName>
    </submittedName>
</protein>
<dbReference type="Pfam" id="PF00248">
    <property type="entry name" value="Aldo_ket_red"/>
    <property type="match status" value="1"/>
</dbReference>
<evidence type="ECO:0000259" key="1">
    <source>
        <dbReference type="Pfam" id="PF00248"/>
    </source>
</evidence>
<dbReference type="RefSeq" id="WP_211367888.1">
    <property type="nucleotide sequence ID" value="NZ_CP041743.1"/>
</dbReference>
<dbReference type="Gene3D" id="3.20.20.100">
    <property type="entry name" value="NADP-dependent oxidoreductase domain"/>
    <property type="match status" value="1"/>
</dbReference>
<dbReference type="AlphaFoldDB" id="A0A1I3LC33"/>
<dbReference type="Proteomes" id="UP000199548">
    <property type="component" value="Unassembled WGS sequence"/>
</dbReference>
<dbReference type="STRING" id="420953.SAMN05192543_104344"/>
<dbReference type="PANTHER" id="PTHR43147:SF2">
    <property type="entry name" value="NADP-DEPENDENT OXIDOREDUCTASE DOMAIN-CONTAINING PROTEIN"/>
    <property type="match status" value="1"/>
</dbReference>
<name>A0A1I3LC33_9BURK</name>